<gene>
    <name evidence="2" type="ORF">J5Y06_05730</name>
</gene>
<keyword evidence="1" id="KW-0812">Transmembrane</keyword>
<dbReference type="EMBL" id="JAGIYY010000001">
    <property type="protein sequence ID" value="MBP0438139.1"/>
    <property type="molecule type" value="Genomic_DNA"/>
</dbReference>
<evidence type="ECO:0000256" key="1">
    <source>
        <dbReference type="SAM" id="Phobius"/>
    </source>
</evidence>
<dbReference type="AlphaFoldDB" id="A0A8J7UGG2"/>
<accession>A0A8J7UGG2</accession>
<evidence type="ECO:0000313" key="2">
    <source>
        <dbReference type="EMBL" id="MBP0438139.1"/>
    </source>
</evidence>
<keyword evidence="1" id="KW-0472">Membrane</keyword>
<dbReference type="RefSeq" id="WP_209334064.1">
    <property type="nucleotide sequence ID" value="NZ_JAGIYY010000001.1"/>
</dbReference>
<keyword evidence="3" id="KW-1185">Reference proteome</keyword>
<organism evidence="2 3">
    <name type="scientific">Tianweitania sediminis</name>
    <dbReference type="NCBI Taxonomy" id="1502156"/>
    <lineage>
        <taxon>Bacteria</taxon>
        <taxon>Pseudomonadati</taxon>
        <taxon>Pseudomonadota</taxon>
        <taxon>Alphaproteobacteria</taxon>
        <taxon>Hyphomicrobiales</taxon>
        <taxon>Phyllobacteriaceae</taxon>
        <taxon>Tianweitania</taxon>
    </lineage>
</organism>
<proteinExistence type="predicted"/>
<sequence length="103" mass="11360">MASLSKIRDDVESELSDQVASLQKEVARLTKTVRRQSSHAYGDASDSLSDLVDMLLSGTKDARRELYHRARQVEDTAKENPVTTAVIGLTLIGLLVALFSSRR</sequence>
<reference evidence="2" key="1">
    <citation type="submission" date="2021-03" db="EMBL/GenBank/DDBJ databases">
        <title>Genome sequencing and assembly of Tianweitania sediminis.</title>
        <authorList>
            <person name="Chhetri G."/>
        </authorList>
    </citation>
    <scope>NUCLEOTIDE SEQUENCE</scope>
    <source>
        <strain evidence="2">Z8</strain>
    </source>
</reference>
<name>A0A8J7UGG2_9HYPH</name>
<dbReference type="Proteomes" id="UP000666240">
    <property type="component" value="Unassembled WGS sequence"/>
</dbReference>
<protein>
    <recommendedName>
        <fullName evidence="4">DUF883 domain-containing protein</fullName>
    </recommendedName>
</protein>
<comment type="caution">
    <text evidence="2">The sequence shown here is derived from an EMBL/GenBank/DDBJ whole genome shotgun (WGS) entry which is preliminary data.</text>
</comment>
<keyword evidence="1" id="KW-1133">Transmembrane helix</keyword>
<evidence type="ECO:0008006" key="4">
    <source>
        <dbReference type="Google" id="ProtNLM"/>
    </source>
</evidence>
<feature type="transmembrane region" description="Helical" evidence="1">
    <location>
        <begin position="82"/>
        <end position="100"/>
    </location>
</feature>
<evidence type="ECO:0000313" key="3">
    <source>
        <dbReference type="Proteomes" id="UP000666240"/>
    </source>
</evidence>